<proteinExistence type="predicted"/>
<feature type="compositionally biased region" description="Polar residues" evidence="1">
    <location>
        <begin position="136"/>
        <end position="147"/>
    </location>
</feature>
<feature type="region of interest" description="Disordered" evidence="1">
    <location>
        <begin position="1"/>
        <end position="79"/>
    </location>
</feature>
<feature type="region of interest" description="Disordered" evidence="1">
    <location>
        <begin position="213"/>
        <end position="260"/>
    </location>
</feature>
<feature type="region of interest" description="Disordered" evidence="1">
    <location>
        <begin position="115"/>
        <end position="197"/>
    </location>
</feature>
<organism evidence="2 3">
    <name type="scientific">Hypsizygus marmoreus</name>
    <name type="common">White beech mushroom</name>
    <name type="synonym">Agaricus marmoreus</name>
    <dbReference type="NCBI Taxonomy" id="39966"/>
    <lineage>
        <taxon>Eukaryota</taxon>
        <taxon>Fungi</taxon>
        <taxon>Dikarya</taxon>
        <taxon>Basidiomycota</taxon>
        <taxon>Agaricomycotina</taxon>
        <taxon>Agaricomycetes</taxon>
        <taxon>Agaricomycetidae</taxon>
        <taxon>Agaricales</taxon>
        <taxon>Tricholomatineae</taxon>
        <taxon>Lyophyllaceae</taxon>
        <taxon>Hypsizygus</taxon>
    </lineage>
</organism>
<name>A0A369JBX8_HYPMA</name>
<dbReference type="Proteomes" id="UP000076154">
    <property type="component" value="Unassembled WGS sequence"/>
</dbReference>
<dbReference type="EMBL" id="LUEZ02000077">
    <property type="protein sequence ID" value="RDB19611.1"/>
    <property type="molecule type" value="Genomic_DNA"/>
</dbReference>
<protein>
    <submittedName>
        <fullName evidence="2">Uncharacterized protein</fullName>
    </submittedName>
</protein>
<gene>
    <name evidence="2" type="ORF">Hypma_013309</name>
</gene>
<sequence>MTTQDDVALERSTNDVGTRPFNGEGNLKLQMLSNPFRTRPPSLESSPAAPPTIPTIAKVTSNGHDSSQDNSRAPSNQQGRLCALIRLQSKRARRRHVSNRGRIVYGHRLDGLGARQQQAGDGKSVPSLSRPLLKPTFSSPLTSTASTHAGGIGWNKEGERRSGMRKVQRYAPPAISPHSSADVAAADVQTTTNKVRRRPISVSDRTLQYYDTLRKDAKPPTSNRLQPPRSNDTTLTPSRSQQQRPSPPRITLPALTNADF</sequence>
<evidence type="ECO:0000313" key="2">
    <source>
        <dbReference type="EMBL" id="RDB19611.1"/>
    </source>
</evidence>
<evidence type="ECO:0000256" key="1">
    <source>
        <dbReference type="SAM" id="MobiDB-lite"/>
    </source>
</evidence>
<feature type="compositionally biased region" description="Polar residues" evidence="1">
    <location>
        <begin position="220"/>
        <end position="236"/>
    </location>
</feature>
<evidence type="ECO:0000313" key="3">
    <source>
        <dbReference type="Proteomes" id="UP000076154"/>
    </source>
</evidence>
<comment type="caution">
    <text evidence="2">The sequence shown here is derived from an EMBL/GenBank/DDBJ whole genome shotgun (WGS) entry which is preliminary data.</text>
</comment>
<dbReference type="AlphaFoldDB" id="A0A369JBX8"/>
<keyword evidence="3" id="KW-1185">Reference proteome</keyword>
<feature type="compositionally biased region" description="Polar residues" evidence="1">
    <location>
        <begin position="58"/>
        <end position="79"/>
    </location>
</feature>
<reference evidence="2" key="1">
    <citation type="submission" date="2018-04" db="EMBL/GenBank/DDBJ databases">
        <title>Whole genome sequencing of Hypsizygus marmoreus.</title>
        <authorList>
            <person name="Choi I.-G."/>
            <person name="Min B."/>
            <person name="Kim J.-G."/>
            <person name="Kim S."/>
            <person name="Oh Y.-L."/>
            <person name="Kong W.-S."/>
            <person name="Park H."/>
            <person name="Jeong J."/>
            <person name="Song E.-S."/>
        </authorList>
    </citation>
    <scope>NUCLEOTIDE SEQUENCE [LARGE SCALE GENOMIC DNA]</scope>
    <source>
        <strain evidence="2">51987-8</strain>
    </source>
</reference>
<accession>A0A369JBX8</accession>
<feature type="compositionally biased region" description="Low complexity" evidence="1">
    <location>
        <begin position="179"/>
        <end position="188"/>
    </location>
</feature>
<dbReference type="InParanoid" id="A0A369JBX8"/>